<dbReference type="Pfam" id="PF00411">
    <property type="entry name" value="Ribosomal_S11"/>
    <property type="match status" value="1"/>
</dbReference>
<keyword evidence="3" id="KW-0687">Ribonucleoprotein</keyword>
<protein>
    <recommendedName>
        <fullName evidence="7">Translational machinery component</fullName>
    </recommendedName>
</protein>
<gene>
    <name evidence="5" type="ORF">BJX67DRAFT_341535</name>
</gene>
<evidence type="ECO:0000313" key="6">
    <source>
        <dbReference type="Proteomes" id="UP001610432"/>
    </source>
</evidence>
<feature type="compositionally biased region" description="Basic and acidic residues" evidence="4">
    <location>
        <begin position="75"/>
        <end position="87"/>
    </location>
</feature>
<reference evidence="5 6" key="1">
    <citation type="submission" date="2024-07" db="EMBL/GenBank/DDBJ databases">
        <title>Section-level genome sequencing and comparative genomics of Aspergillus sections Usti and Cavernicolus.</title>
        <authorList>
            <consortium name="Lawrence Berkeley National Laboratory"/>
            <person name="Nybo J.L."/>
            <person name="Vesth T.C."/>
            <person name="Theobald S."/>
            <person name="Frisvad J.C."/>
            <person name="Larsen T.O."/>
            <person name="Kjaerboelling I."/>
            <person name="Rothschild-Mancinelli K."/>
            <person name="Lyhne E.K."/>
            <person name="Kogle M.E."/>
            <person name="Barry K."/>
            <person name="Clum A."/>
            <person name="Na H."/>
            <person name="Ledsgaard L."/>
            <person name="Lin J."/>
            <person name="Lipzen A."/>
            <person name="Kuo A."/>
            <person name="Riley R."/>
            <person name="Mondo S."/>
            <person name="Labutti K."/>
            <person name="Haridas S."/>
            <person name="Pangalinan J."/>
            <person name="Salamov A.A."/>
            <person name="Simmons B.A."/>
            <person name="Magnuson J.K."/>
            <person name="Chen J."/>
            <person name="Drula E."/>
            <person name="Henrissat B."/>
            <person name="Wiebenga A."/>
            <person name="Lubbers R.J."/>
            <person name="Gomes A.C."/>
            <person name="Macurrencykelacurrency M.R."/>
            <person name="Stajich J."/>
            <person name="Grigoriev I.V."/>
            <person name="Mortensen U.H."/>
            <person name="De Vries R.P."/>
            <person name="Baker S.E."/>
            <person name="Andersen M.R."/>
        </authorList>
    </citation>
    <scope>NUCLEOTIDE SEQUENCE [LARGE SCALE GENOMIC DNA]</scope>
    <source>
        <strain evidence="5 6">CBS 449.75</strain>
    </source>
</reference>
<dbReference type="InterPro" id="IPR036967">
    <property type="entry name" value="Ribosomal_uS11_sf"/>
</dbReference>
<feature type="compositionally biased region" description="Polar residues" evidence="4">
    <location>
        <begin position="29"/>
        <end position="42"/>
    </location>
</feature>
<dbReference type="Proteomes" id="UP001610432">
    <property type="component" value="Unassembled WGS sequence"/>
</dbReference>
<evidence type="ECO:0000313" key="5">
    <source>
        <dbReference type="EMBL" id="KAL2872112.1"/>
    </source>
</evidence>
<evidence type="ECO:0000256" key="3">
    <source>
        <dbReference type="ARBA" id="ARBA00023274"/>
    </source>
</evidence>
<accession>A0ABR4M692</accession>
<comment type="caution">
    <text evidence="5">The sequence shown here is derived from an EMBL/GenBank/DDBJ whole genome shotgun (WGS) entry which is preliminary data.</text>
</comment>
<dbReference type="HAMAP" id="MF_01310">
    <property type="entry name" value="Ribosomal_uS11"/>
    <property type="match status" value="1"/>
</dbReference>
<feature type="region of interest" description="Disordered" evidence="4">
    <location>
        <begin position="29"/>
        <end position="91"/>
    </location>
</feature>
<keyword evidence="6" id="KW-1185">Reference proteome</keyword>
<evidence type="ECO:0000256" key="4">
    <source>
        <dbReference type="SAM" id="MobiDB-lite"/>
    </source>
</evidence>
<keyword evidence="2" id="KW-0689">Ribosomal protein</keyword>
<dbReference type="InterPro" id="IPR001971">
    <property type="entry name" value="Ribosomal_uS11"/>
</dbReference>
<evidence type="ECO:0000256" key="1">
    <source>
        <dbReference type="ARBA" id="ARBA00006194"/>
    </source>
</evidence>
<comment type="similarity">
    <text evidence="1">Belongs to the universal ribosomal protein uS11 family.</text>
</comment>
<dbReference type="RefSeq" id="XP_070891091.1">
    <property type="nucleotide sequence ID" value="XM_071027904.1"/>
</dbReference>
<evidence type="ECO:0008006" key="7">
    <source>
        <dbReference type="Google" id="ProtNLM"/>
    </source>
</evidence>
<dbReference type="GeneID" id="98142976"/>
<name>A0ABR4M692_9EURO</name>
<dbReference type="PANTHER" id="PTHR11759">
    <property type="entry name" value="40S RIBOSOMAL PROTEIN S14/30S RIBOSOMAL PROTEIN S11"/>
    <property type="match status" value="1"/>
</dbReference>
<sequence length="234" mass="26032">MNNTFASALARALPSIGRQCQPRASLLRQTRVFSSTSHNLTNDPERRELASQLPGGRPDGPAEENSSLSAITRLMRGDKRPMDKRPVSSDYARVAESLETNMLRRPYADYSPPHHLHVYSHKHNTVLTLTRPNGNPLLSMGCGHLGFRKSKRSGYDAAFQLTSHVFGQIQERGLLMDIQSLEIVLRGFGQGREAFTKVLLGNEGRNIRGLVSKVTDSTRLKFGGTRSPRVRRLG</sequence>
<evidence type="ECO:0000256" key="2">
    <source>
        <dbReference type="ARBA" id="ARBA00022980"/>
    </source>
</evidence>
<dbReference type="SUPFAM" id="SSF53137">
    <property type="entry name" value="Translational machinery components"/>
    <property type="match status" value="1"/>
</dbReference>
<dbReference type="EMBL" id="JBFXLQ010000002">
    <property type="protein sequence ID" value="KAL2872112.1"/>
    <property type="molecule type" value="Genomic_DNA"/>
</dbReference>
<dbReference type="Gene3D" id="3.30.420.80">
    <property type="entry name" value="Ribosomal protein S11"/>
    <property type="match status" value="1"/>
</dbReference>
<organism evidence="5 6">
    <name type="scientific">Aspergillus lucknowensis</name>
    <dbReference type="NCBI Taxonomy" id="176173"/>
    <lineage>
        <taxon>Eukaryota</taxon>
        <taxon>Fungi</taxon>
        <taxon>Dikarya</taxon>
        <taxon>Ascomycota</taxon>
        <taxon>Pezizomycotina</taxon>
        <taxon>Eurotiomycetes</taxon>
        <taxon>Eurotiomycetidae</taxon>
        <taxon>Eurotiales</taxon>
        <taxon>Aspergillaceae</taxon>
        <taxon>Aspergillus</taxon>
        <taxon>Aspergillus subgen. Nidulantes</taxon>
    </lineage>
</organism>
<proteinExistence type="inferred from homology"/>